<gene>
    <name evidence="3" type="ORF">J5A65_04940</name>
</gene>
<dbReference type="SUPFAM" id="SSF51735">
    <property type="entry name" value="NAD(P)-binding Rossmann-fold domains"/>
    <property type="match status" value="1"/>
</dbReference>
<dbReference type="InterPro" id="IPR036291">
    <property type="entry name" value="NAD(P)-bd_dom_sf"/>
</dbReference>
<dbReference type="EMBL" id="CP072384">
    <property type="protein sequence ID" value="QUC09072.1"/>
    <property type="molecule type" value="Genomic_DNA"/>
</dbReference>
<keyword evidence="4" id="KW-1185">Reference proteome</keyword>
<dbReference type="RefSeq" id="WP_212326018.1">
    <property type="nucleotide sequence ID" value="NZ_AP024463.1"/>
</dbReference>
<evidence type="ECO:0000256" key="1">
    <source>
        <dbReference type="ARBA" id="ARBA00007637"/>
    </source>
</evidence>
<protein>
    <submittedName>
        <fullName evidence="3">NAD(P)-dependent oxidoreductase</fullName>
    </submittedName>
</protein>
<sequence length="320" mass="34730">MSDAWSGLRCLVTGGAGFGGRRLVDELICKGAEVTVLDRRLGTRACPEVDYVVGDVRDDALVRTLLRTRHVDAVFHLAAEALVPYSVAHPAEVLDVNARGTYVMLEAWRQERPDARFIFASSGAYYGDTTSSEPLPESASPLAAANLYASSKAAADLAVQGYAATYDLRAAVCRFMNTYGPGDTHRSRLVPRALALLASAGPFDFGNRDDGTSALDFLYIDDMVSGYLAVAEHLEYGDSGAFNFGSGRCVPIAEVATRASVVWDGLSRVPVFSGARRAAPRRKWLDIRKARDLLGWEPRTDLDTGLAATVRWFREAKRGC</sequence>
<evidence type="ECO:0000259" key="2">
    <source>
        <dbReference type="Pfam" id="PF01370"/>
    </source>
</evidence>
<name>A0ABX7Y8F5_9ACTN</name>
<dbReference type="Proteomes" id="UP000678513">
    <property type="component" value="Chromosome"/>
</dbReference>
<reference evidence="3 4" key="1">
    <citation type="submission" date="2021-03" db="EMBL/GenBank/DDBJ databases">
        <title>Human Oral Microbial Genomes.</title>
        <authorList>
            <person name="Johnston C.D."/>
            <person name="Chen T."/>
            <person name="Dewhirst F.E."/>
        </authorList>
    </citation>
    <scope>NUCLEOTIDE SEQUENCE [LARGE SCALE GENOMIC DNA]</scope>
    <source>
        <strain evidence="3 4">DSMZ 100122</strain>
    </source>
</reference>
<dbReference type="InterPro" id="IPR001509">
    <property type="entry name" value="Epimerase_deHydtase"/>
</dbReference>
<comment type="similarity">
    <text evidence="1">Belongs to the NAD(P)-dependent epimerase/dehydratase family.</text>
</comment>
<proteinExistence type="inferred from homology"/>
<dbReference type="Pfam" id="PF01370">
    <property type="entry name" value="Epimerase"/>
    <property type="match status" value="1"/>
</dbReference>
<dbReference type="PANTHER" id="PTHR43000">
    <property type="entry name" value="DTDP-D-GLUCOSE 4,6-DEHYDRATASE-RELATED"/>
    <property type="match status" value="1"/>
</dbReference>
<dbReference type="Gene3D" id="3.40.50.720">
    <property type="entry name" value="NAD(P)-binding Rossmann-like Domain"/>
    <property type="match status" value="1"/>
</dbReference>
<evidence type="ECO:0000313" key="3">
    <source>
        <dbReference type="EMBL" id="QUC09072.1"/>
    </source>
</evidence>
<organism evidence="3 4">
    <name type="scientific">Arachnia rubra</name>
    <dbReference type="NCBI Taxonomy" id="1547448"/>
    <lineage>
        <taxon>Bacteria</taxon>
        <taxon>Bacillati</taxon>
        <taxon>Actinomycetota</taxon>
        <taxon>Actinomycetes</taxon>
        <taxon>Propionibacteriales</taxon>
        <taxon>Propionibacteriaceae</taxon>
        <taxon>Arachnia</taxon>
    </lineage>
</organism>
<accession>A0ABX7Y8F5</accession>
<evidence type="ECO:0000313" key="4">
    <source>
        <dbReference type="Proteomes" id="UP000678513"/>
    </source>
</evidence>
<feature type="domain" description="NAD-dependent epimerase/dehydratase" evidence="2">
    <location>
        <begin position="11"/>
        <end position="244"/>
    </location>
</feature>